<protein>
    <submittedName>
        <fullName evidence="4">Proline-rich protein 27</fullName>
    </submittedName>
</protein>
<evidence type="ECO:0000313" key="3">
    <source>
        <dbReference type="Proteomes" id="UP000000715"/>
    </source>
</evidence>
<evidence type="ECO:0000256" key="1">
    <source>
        <dbReference type="SAM" id="MobiDB-lite"/>
    </source>
</evidence>
<accession>A0A8U0V2S2</accession>
<dbReference type="Proteomes" id="UP000000715">
    <property type="component" value="Unplaced"/>
</dbReference>
<dbReference type="CTD" id="401137"/>
<reference evidence="4" key="1">
    <citation type="submission" date="2025-08" db="UniProtKB">
        <authorList>
            <consortium name="RefSeq"/>
        </authorList>
    </citation>
    <scope>IDENTIFICATION</scope>
    <source>
        <tissue evidence="4">Brain</tissue>
    </source>
</reference>
<feature type="region of interest" description="Disordered" evidence="1">
    <location>
        <begin position="159"/>
        <end position="190"/>
    </location>
</feature>
<evidence type="ECO:0000313" key="4">
    <source>
        <dbReference type="RefSeq" id="XP_044935874.1"/>
    </source>
</evidence>
<evidence type="ECO:0000256" key="2">
    <source>
        <dbReference type="SAM" id="SignalP"/>
    </source>
</evidence>
<dbReference type="RefSeq" id="XP_044935874.1">
    <property type="nucleotide sequence ID" value="XM_045079939.1"/>
</dbReference>
<keyword evidence="2" id="KW-0732">Signal</keyword>
<dbReference type="GO" id="GO:0070062">
    <property type="term" value="C:extracellular exosome"/>
    <property type="evidence" value="ECO:0007669"/>
    <property type="project" value="TreeGrafter"/>
</dbReference>
<feature type="chain" id="PRO_5035885183" evidence="2">
    <location>
        <begin position="16"/>
        <end position="190"/>
    </location>
</feature>
<dbReference type="OrthoDB" id="9540201at2759"/>
<keyword evidence="3" id="KW-1185">Reference proteome</keyword>
<name>A0A8U0V2S2_MUSPF</name>
<proteinExistence type="predicted"/>
<dbReference type="AlphaFoldDB" id="A0A8U0V2S2"/>
<dbReference type="PANTHER" id="PTHR39415:SF1">
    <property type="entry name" value="PROLINE-RICH PROTEIN 27"/>
    <property type="match status" value="1"/>
</dbReference>
<dbReference type="GeneID" id="123392056"/>
<gene>
    <name evidence="4" type="primary">PRR27</name>
</gene>
<feature type="signal peptide" evidence="2">
    <location>
        <begin position="1"/>
        <end position="15"/>
    </location>
</feature>
<dbReference type="InterPro" id="IPR033533">
    <property type="entry name" value="PRR27"/>
</dbReference>
<organism evidence="3 4">
    <name type="scientific">Mustela putorius furo</name>
    <name type="common">European domestic ferret</name>
    <name type="synonym">Mustela furo</name>
    <dbReference type="NCBI Taxonomy" id="9669"/>
    <lineage>
        <taxon>Eukaryota</taxon>
        <taxon>Metazoa</taxon>
        <taxon>Chordata</taxon>
        <taxon>Craniata</taxon>
        <taxon>Vertebrata</taxon>
        <taxon>Euteleostomi</taxon>
        <taxon>Mammalia</taxon>
        <taxon>Eutheria</taxon>
        <taxon>Laurasiatheria</taxon>
        <taxon>Carnivora</taxon>
        <taxon>Caniformia</taxon>
        <taxon>Musteloidea</taxon>
        <taxon>Mustelidae</taxon>
        <taxon>Mustelinae</taxon>
        <taxon>Mustela</taxon>
    </lineage>
</organism>
<sequence>MKLLLWACIFYVAFAKKRFHFPDEKIFLSDEKDYSGNHYPLNPSLNIPYPTSANNFAPPFHPSGNEIPNYRGNPDPNSGGPALPWILSSPGALLYHRSSLPVTTWLASSSPPTPPQKSPFFALPSSSLGGPFLPDSAPMPKPAEPYIATPLVAVPTTPPNPKLIAVEPGPLEPDDAEPVASEHQPATSLD</sequence>
<dbReference type="PANTHER" id="PTHR39415">
    <property type="entry name" value="PROLINE-RICH PROTEIN 27"/>
    <property type="match status" value="1"/>
</dbReference>